<reference evidence="1" key="1">
    <citation type="submission" date="2021-11" db="EMBL/GenBank/DDBJ databases">
        <title>Fusarium solani-melongenae Genome sequencing and assembly.</title>
        <authorList>
            <person name="Xie S."/>
            <person name="Huang L."/>
            <person name="Zhang X."/>
        </authorList>
    </citation>
    <scope>NUCLEOTIDE SEQUENCE</scope>
    <source>
        <strain evidence="1">CRI 24-3</strain>
    </source>
</reference>
<dbReference type="EMBL" id="CP090030">
    <property type="protein sequence ID" value="UPK90355.1"/>
    <property type="molecule type" value="Genomic_DNA"/>
</dbReference>
<accession>A0ACD3YN91</accession>
<sequence length="575" mass="63604">MSSKSHLIKLSQDVLLVLCGFLDTDGLLNAAQVKLLSYAATWTLHHDDVKYGWGPKKHTRALSWGAYKGYESVVRMALKMKSSIAASPFFDGLKYKMRGNAMHVAASRGHNHILEILLDHGGDINSWTRTEKIFVANYWSRDFSRSMSPLYTAIEREHEHTAKFLLSKGASLIVEKPDFNRPCVPSSQRRLNAMHIAAKYGPYHLVRDLHLKHGISIDLPDQAGNTALAYAMISSENLRTIQYLISEGANLALMDDGGLTPLHRAITLPDAEEAEPIVAALIDAGADIDAFNDSVQATPMTIAIRFTQSSLIAMLVDAGAFVEAFHLRLALKAKEIDDEARDTISACVDALLRRGIPEYSKDHVKILLQERNARAAEILYSRGIGLPDESPEGINKFLQVILDLPLTEPEKVIAKLLGSRHMSNEAIVNLMNPSVNIKWRGKKGKTLLHIFAENVRWHTRTFDFSVLHALLDRGINVNARAKGGLAALHMLVGDNYISSGSDEVWFANVLGILLSKGLDINAVDNKGWTALDYLSDSQVVDRCPHRVGALVQRGLNADIRDTAGSRRRPRSHPSI</sequence>
<keyword evidence="2" id="KW-1185">Reference proteome</keyword>
<organism evidence="1 2">
    <name type="scientific">Fusarium solani subsp. cucurbitae</name>
    <name type="common">Neocosmosporum cucurbitae</name>
    <dbReference type="NCBI Taxonomy" id="2747967"/>
    <lineage>
        <taxon>Eukaryota</taxon>
        <taxon>Fungi</taxon>
        <taxon>Dikarya</taxon>
        <taxon>Ascomycota</taxon>
        <taxon>Pezizomycotina</taxon>
        <taxon>Sordariomycetes</taxon>
        <taxon>Hypocreomycetidae</taxon>
        <taxon>Hypocreales</taxon>
        <taxon>Nectriaceae</taxon>
        <taxon>Fusarium</taxon>
        <taxon>Fusarium solani species complex</taxon>
    </lineage>
</organism>
<evidence type="ECO:0000313" key="2">
    <source>
        <dbReference type="Proteomes" id="UP000830768"/>
    </source>
</evidence>
<evidence type="ECO:0000313" key="1">
    <source>
        <dbReference type="EMBL" id="UPK90355.1"/>
    </source>
</evidence>
<proteinExistence type="predicted"/>
<dbReference type="Proteomes" id="UP000830768">
    <property type="component" value="Chromosome 1"/>
</dbReference>
<protein>
    <submittedName>
        <fullName evidence="1">Uncharacterized protein</fullName>
    </submittedName>
</protein>
<gene>
    <name evidence="1" type="ORF">LCI18_001290</name>
</gene>
<name>A0ACD3YN91_FUSSC</name>